<dbReference type="SUPFAM" id="SSF47819">
    <property type="entry name" value="HRDC-like"/>
    <property type="match status" value="1"/>
</dbReference>
<protein>
    <recommendedName>
        <fullName evidence="3">DNA-directed RNA polymerase III subunit RPC9</fullName>
    </recommendedName>
</protein>
<dbReference type="InterPro" id="IPR010997">
    <property type="entry name" value="HRDC-like_sf"/>
</dbReference>
<organism evidence="7 8">
    <name type="scientific">Smittium culicis</name>
    <dbReference type="NCBI Taxonomy" id="133412"/>
    <lineage>
        <taxon>Eukaryota</taxon>
        <taxon>Fungi</taxon>
        <taxon>Fungi incertae sedis</taxon>
        <taxon>Zoopagomycota</taxon>
        <taxon>Kickxellomycotina</taxon>
        <taxon>Harpellomycetes</taxon>
        <taxon>Harpellales</taxon>
        <taxon>Legeriomycetaceae</taxon>
        <taxon>Smittium</taxon>
    </lineage>
</organism>
<dbReference type="OrthoDB" id="1746530at2759"/>
<comment type="similarity">
    <text evidence="2">Belongs to the eukaryotic RPC9 RNA polymerase subunit family.</text>
</comment>
<comment type="caution">
    <text evidence="7">The sequence shown here is derived from an EMBL/GenBank/DDBJ whole genome shotgun (WGS) entry which is preliminary data.</text>
</comment>
<dbReference type="AlphaFoldDB" id="A0A1R1YKZ8"/>
<dbReference type="Gene3D" id="1.20.1250.40">
    <property type="match status" value="1"/>
</dbReference>
<dbReference type="Proteomes" id="UP000187429">
    <property type="component" value="Unassembled WGS sequence"/>
</dbReference>
<keyword evidence="6" id="KW-0539">Nucleus</keyword>
<evidence type="ECO:0000256" key="4">
    <source>
        <dbReference type="ARBA" id="ARBA00022478"/>
    </source>
</evidence>
<keyword evidence="4 7" id="KW-0240">DNA-directed RNA polymerase</keyword>
<evidence type="ECO:0000313" key="8">
    <source>
        <dbReference type="Proteomes" id="UP000187429"/>
    </source>
</evidence>
<gene>
    <name evidence="7" type="ORF">AYI69_g3169</name>
</gene>
<dbReference type="InterPro" id="IPR005574">
    <property type="entry name" value="Rpb4/RPC9"/>
</dbReference>
<evidence type="ECO:0000256" key="3">
    <source>
        <dbReference type="ARBA" id="ARBA00016672"/>
    </source>
</evidence>
<keyword evidence="5" id="KW-0804">Transcription</keyword>
<dbReference type="InterPro" id="IPR038846">
    <property type="entry name" value="RPC9"/>
</dbReference>
<evidence type="ECO:0000256" key="5">
    <source>
        <dbReference type="ARBA" id="ARBA00023163"/>
    </source>
</evidence>
<evidence type="ECO:0000256" key="6">
    <source>
        <dbReference type="ARBA" id="ARBA00023242"/>
    </source>
</evidence>
<name>A0A1R1YKZ8_9FUNG</name>
<dbReference type="GO" id="GO:0006384">
    <property type="term" value="P:transcription initiation at RNA polymerase III promoter"/>
    <property type="evidence" value="ECO:0007669"/>
    <property type="project" value="InterPro"/>
</dbReference>
<dbReference type="GO" id="GO:0000166">
    <property type="term" value="F:nucleotide binding"/>
    <property type="evidence" value="ECO:0007669"/>
    <property type="project" value="InterPro"/>
</dbReference>
<sequence length="98" mass="11556">MRISNYFNSTPIKYQTPEQINETLKSLSKFSLTKAEKLQILNIRPNKEVDLYLIIEEPEERFSKDQIAEILTIVNSILIAPETEPEEIEENYDDEYMD</sequence>
<comment type="subcellular location">
    <subcellularLocation>
        <location evidence="1">Nucleus</location>
    </subcellularLocation>
</comment>
<evidence type="ECO:0000313" key="7">
    <source>
        <dbReference type="EMBL" id="OMJ27396.1"/>
    </source>
</evidence>
<dbReference type="EMBL" id="LSSM01001034">
    <property type="protein sequence ID" value="OMJ27396.1"/>
    <property type="molecule type" value="Genomic_DNA"/>
</dbReference>
<reference evidence="8" key="1">
    <citation type="submission" date="2017-01" db="EMBL/GenBank/DDBJ databases">
        <authorList>
            <person name="Wang Y."/>
            <person name="White M."/>
            <person name="Kvist S."/>
            <person name="Moncalvo J.-M."/>
        </authorList>
    </citation>
    <scope>NUCLEOTIDE SEQUENCE [LARGE SCALE GENOMIC DNA]</scope>
    <source>
        <strain evidence="8">ID-206-W2</strain>
    </source>
</reference>
<dbReference type="Pfam" id="PF03874">
    <property type="entry name" value="RNA_pol_Rpb4"/>
    <property type="match status" value="1"/>
</dbReference>
<dbReference type="GO" id="GO:0005666">
    <property type="term" value="C:RNA polymerase III complex"/>
    <property type="evidence" value="ECO:0007669"/>
    <property type="project" value="InterPro"/>
</dbReference>
<keyword evidence="8" id="KW-1185">Reference proteome</keyword>
<dbReference type="PANTHER" id="PTHR15561">
    <property type="entry name" value="CALCITONIN GENE-RELATED PEPTIDE-RECEPTOR COMPONENT PROTEIN"/>
    <property type="match status" value="1"/>
</dbReference>
<dbReference type="InterPro" id="IPR038324">
    <property type="entry name" value="Rpb4/RPC9_sf"/>
</dbReference>
<proteinExistence type="inferred from homology"/>
<dbReference type="PANTHER" id="PTHR15561:SF0">
    <property type="entry name" value="DNA-DIRECTED RNA POLYMERASE III SUBUNIT RPC9"/>
    <property type="match status" value="1"/>
</dbReference>
<evidence type="ECO:0000256" key="2">
    <source>
        <dbReference type="ARBA" id="ARBA00006898"/>
    </source>
</evidence>
<accession>A0A1R1YKZ8</accession>
<evidence type="ECO:0000256" key="1">
    <source>
        <dbReference type="ARBA" id="ARBA00004123"/>
    </source>
</evidence>